<dbReference type="EMBL" id="JANEYF010004309">
    <property type="protein sequence ID" value="KAJ8931531.1"/>
    <property type="molecule type" value="Genomic_DNA"/>
</dbReference>
<proteinExistence type="predicted"/>
<accession>A0AAV8WYK1</accession>
<organism evidence="2 3">
    <name type="scientific">Rhamnusium bicolor</name>
    <dbReference type="NCBI Taxonomy" id="1586634"/>
    <lineage>
        <taxon>Eukaryota</taxon>
        <taxon>Metazoa</taxon>
        <taxon>Ecdysozoa</taxon>
        <taxon>Arthropoda</taxon>
        <taxon>Hexapoda</taxon>
        <taxon>Insecta</taxon>
        <taxon>Pterygota</taxon>
        <taxon>Neoptera</taxon>
        <taxon>Endopterygota</taxon>
        <taxon>Coleoptera</taxon>
        <taxon>Polyphaga</taxon>
        <taxon>Cucujiformia</taxon>
        <taxon>Chrysomeloidea</taxon>
        <taxon>Cerambycidae</taxon>
        <taxon>Lepturinae</taxon>
        <taxon>Rhagiini</taxon>
        <taxon>Rhamnusium</taxon>
    </lineage>
</organism>
<dbReference type="PANTHER" id="PTHR34153">
    <property type="entry name" value="SI:CH211-262H13.3-RELATED-RELATED"/>
    <property type="match status" value="1"/>
</dbReference>
<gene>
    <name evidence="2" type="ORF">NQ314_015546</name>
</gene>
<sequence>MNALDNNSPVPTEQPVEQSIVVHENVPLTLATTDDIKELKSIILEQNVLIEKQNSKIDQLMSMVLELHKRGKKRGNNSVEDFSQKNENDSNLAFSYPELKLPLKTLDAITKLEEMLKDDVSANHFRSFLLQLGGHNLKTVINHIIHRVYSLQLQGKVNYTGREGKCSMSRLQTKIILEVMRRNTRKTEAEAIGEYHMQHVSDQIRSAERMATRMNNM</sequence>
<protein>
    <recommendedName>
        <fullName evidence="1">DUF4806 domain-containing protein</fullName>
    </recommendedName>
</protein>
<dbReference type="Pfam" id="PF16064">
    <property type="entry name" value="DUF4806"/>
    <property type="match status" value="1"/>
</dbReference>
<dbReference type="AlphaFoldDB" id="A0AAV8WYK1"/>
<feature type="domain" description="DUF4806" evidence="1">
    <location>
        <begin position="98"/>
        <end position="175"/>
    </location>
</feature>
<dbReference type="Proteomes" id="UP001162156">
    <property type="component" value="Unassembled WGS sequence"/>
</dbReference>
<reference evidence="2" key="1">
    <citation type="journal article" date="2023" name="Insect Mol. Biol.">
        <title>Genome sequencing provides insights into the evolution of gene families encoding plant cell wall-degrading enzymes in longhorned beetles.</title>
        <authorList>
            <person name="Shin N.R."/>
            <person name="Okamura Y."/>
            <person name="Kirsch R."/>
            <person name="Pauchet Y."/>
        </authorList>
    </citation>
    <scope>NUCLEOTIDE SEQUENCE</scope>
    <source>
        <strain evidence="2">RBIC_L_NR</strain>
    </source>
</reference>
<dbReference type="InterPro" id="IPR032071">
    <property type="entry name" value="DUF4806"/>
</dbReference>
<comment type="caution">
    <text evidence="2">The sequence shown here is derived from an EMBL/GenBank/DDBJ whole genome shotgun (WGS) entry which is preliminary data.</text>
</comment>
<keyword evidence="3" id="KW-1185">Reference proteome</keyword>
<evidence type="ECO:0000313" key="3">
    <source>
        <dbReference type="Proteomes" id="UP001162156"/>
    </source>
</evidence>
<name>A0AAV8WYK1_9CUCU</name>
<evidence type="ECO:0000313" key="2">
    <source>
        <dbReference type="EMBL" id="KAJ8931531.1"/>
    </source>
</evidence>
<evidence type="ECO:0000259" key="1">
    <source>
        <dbReference type="Pfam" id="PF16064"/>
    </source>
</evidence>
<dbReference type="PANTHER" id="PTHR34153:SF2">
    <property type="entry name" value="SI:CH211-262H13.3-RELATED"/>
    <property type="match status" value="1"/>
</dbReference>